<gene>
    <name evidence="1" type="ordered locus">CPS_3034</name>
</gene>
<reference evidence="1" key="1">
    <citation type="journal article" date="2005" name="Proc. Natl. Acad. Sci. U.S.A.">
        <title>The psychrophilic lifestyle as revealed by the genome sequence of Colwellia psychrerythraea 34H through genomic and proteomic analyses.</title>
        <authorList>
            <person name="Methe B.A."/>
            <person name="Nelson K.E."/>
            <person name="Deming J.W."/>
            <person name="Momen B."/>
            <person name="Melamud E."/>
            <person name="Zhang X."/>
            <person name="Moult J."/>
            <person name="Madupu R."/>
            <person name="Nelson W.C."/>
            <person name="Dodson R.J."/>
            <person name="Brinkac L.M."/>
            <person name="Daugherty S.C."/>
            <person name="Durkin A.S."/>
            <person name="DeBoy R.T."/>
            <person name="Kolonay J.F."/>
            <person name="Sullivan S.A."/>
            <person name="Zhou L."/>
            <person name="Davidsen T.M."/>
            <person name="Wu M."/>
            <person name="Huston A.L."/>
            <person name="Lewis M."/>
            <person name="Weaver B."/>
            <person name="Weidman J.F."/>
            <person name="Khouri H."/>
            <person name="Utterback T.R."/>
            <person name="Feldblyum T.V."/>
            <person name="Fraser C.M."/>
        </authorList>
    </citation>
    <scope>NUCLEOTIDE SEQUENCE [LARGE SCALE GENOMIC DNA]</scope>
    <source>
        <strain evidence="1">34H</strain>
    </source>
</reference>
<evidence type="ECO:0000313" key="1">
    <source>
        <dbReference type="EMBL" id="AAZ26382.1"/>
    </source>
</evidence>
<dbReference type="EMBL" id="CP000083">
    <property type="protein sequence ID" value="AAZ26382.1"/>
    <property type="molecule type" value="Genomic_DNA"/>
</dbReference>
<proteinExistence type="predicted"/>
<dbReference type="HOGENOM" id="CLU_3198493_0_0_6"/>
<sequence length="45" mass="4754">MKSPALAVNTAHTNGNSILFIILISYAIYSLDINGGDTSPLKGFD</sequence>
<protein>
    <submittedName>
        <fullName evidence="1">Uncharacterized protein</fullName>
    </submittedName>
</protein>
<accession>Q47ZN7</accession>
<dbReference type="Proteomes" id="UP000000547">
    <property type="component" value="Chromosome"/>
</dbReference>
<dbReference type="AlphaFoldDB" id="Q47ZN7"/>
<name>Q47ZN7_COLP3</name>
<evidence type="ECO:0000313" key="2">
    <source>
        <dbReference type="Proteomes" id="UP000000547"/>
    </source>
</evidence>
<organism evidence="1 2">
    <name type="scientific">Colwellia psychrerythraea (strain 34H / ATCC BAA-681)</name>
    <name type="common">Vibrio psychroerythus</name>
    <dbReference type="NCBI Taxonomy" id="167879"/>
    <lineage>
        <taxon>Bacteria</taxon>
        <taxon>Pseudomonadati</taxon>
        <taxon>Pseudomonadota</taxon>
        <taxon>Gammaproteobacteria</taxon>
        <taxon>Alteromonadales</taxon>
        <taxon>Colwelliaceae</taxon>
        <taxon>Colwellia</taxon>
    </lineage>
</organism>
<dbReference type="KEGG" id="cps:CPS_3034"/>